<keyword evidence="3" id="KW-1185">Reference proteome</keyword>
<dbReference type="RefSeq" id="WP_072326769.1">
    <property type="nucleotide sequence ID" value="NZ_FPJW01000009.1"/>
</dbReference>
<sequence length="300" mass="34023">MSRPLLTPALRSLLQRIQQQLKTHDRVTWRIKGPVVKQLLVWCDAWDIEVGLWPDGRECVFDRAFIQRVQQLLLDEKLPPLAFDASGKSSLQQAEAGLEEHKGVRAAPTAARVLVSLPNQQGLLPYGVSQLHARLELDLDWQQLDEKAFDALVVVENLDCFYQFNTPDALELPQALQPALILYRGHGHEARGCKALKSAWARLGKPCIYLGDFDAKGVSIALHEGYRQLLLPEWPGLQQQANALHQPPEQLDYLPALQRHLDGLPEDHPLQPVLSLLLSDHKGLKQQWFKNHPLQLYPLY</sequence>
<dbReference type="EMBL" id="FPJW01000009">
    <property type="protein sequence ID" value="SFX66322.1"/>
    <property type="molecule type" value="Genomic_DNA"/>
</dbReference>
<organism evidence="2 3">
    <name type="scientific">Marinospirillum alkaliphilum DSM 21637</name>
    <dbReference type="NCBI Taxonomy" id="1122209"/>
    <lineage>
        <taxon>Bacteria</taxon>
        <taxon>Pseudomonadati</taxon>
        <taxon>Pseudomonadota</taxon>
        <taxon>Gammaproteobacteria</taxon>
        <taxon>Oceanospirillales</taxon>
        <taxon>Oceanospirillaceae</taxon>
        <taxon>Marinospirillum</taxon>
    </lineage>
</organism>
<reference evidence="2 3" key="1">
    <citation type="submission" date="2016-11" db="EMBL/GenBank/DDBJ databases">
        <authorList>
            <person name="Jaros S."/>
            <person name="Januszkiewicz K."/>
            <person name="Wedrychowicz H."/>
        </authorList>
    </citation>
    <scope>NUCLEOTIDE SEQUENCE [LARGE SCALE GENOMIC DNA]</scope>
    <source>
        <strain evidence="2 3">DSM 21637</strain>
    </source>
</reference>
<evidence type="ECO:0000313" key="3">
    <source>
        <dbReference type="Proteomes" id="UP000182350"/>
    </source>
</evidence>
<dbReference type="Pfam" id="PF23947">
    <property type="entry name" value="DUF7281"/>
    <property type="match status" value="1"/>
</dbReference>
<evidence type="ECO:0000313" key="2">
    <source>
        <dbReference type="EMBL" id="SFX66322.1"/>
    </source>
</evidence>
<proteinExistence type="predicted"/>
<dbReference type="STRING" id="1122209.SAMN02745752_02435"/>
<accession>A0A1K1YWC3</accession>
<gene>
    <name evidence="2" type="ORF">SAMN02745752_02435</name>
</gene>
<evidence type="ECO:0000259" key="1">
    <source>
        <dbReference type="Pfam" id="PF23947"/>
    </source>
</evidence>
<dbReference type="OrthoDB" id="6381926at2"/>
<feature type="domain" description="DUF7281" evidence="1">
    <location>
        <begin position="132"/>
        <end position="289"/>
    </location>
</feature>
<dbReference type="AlphaFoldDB" id="A0A1K1YWC3"/>
<name>A0A1K1YWC3_9GAMM</name>
<dbReference type="Proteomes" id="UP000182350">
    <property type="component" value="Unassembled WGS sequence"/>
</dbReference>
<protein>
    <recommendedName>
        <fullName evidence="1">DUF7281 domain-containing protein</fullName>
    </recommendedName>
</protein>
<dbReference type="InterPro" id="IPR055705">
    <property type="entry name" value="DUF7281"/>
</dbReference>